<organism evidence="1 2">
    <name type="scientific">Clavelina lepadiformis</name>
    <name type="common">Light-bulb sea squirt</name>
    <name type="synonym">Ascidia lepadiformis</name>
    <dbReference type="NCBI Taxonomy" id="159417"/>
    <lineage>
        <taxon>Eukaryota</taxon>
        <taxon>Metazoa</taxon>
        <taxon>Chordata</taxon>
        <taxon>Tunicata</taxon>
        <taxon>Ascidiacea</taxon>
        <taxon>Aplousobranchia</taxon>
        <taxon>Clavelinidae</taxon>
        <taxon>Clavelina</taxon>
    </lineage>
</organism>
<evidence type="ECO:0000313" key="2">
    <source>
        <dbReference type="Proteomes" id="UP001642483"/>
    </source>
</evidence>
<protein>
    <submittedName>
        <fullName evidence="1">Uncharacterized protein</fullName>
    </submittedName>
</protein>
<dbReference type="Proteomes" id="UP001642483">
    <property type="component" value="Unassembled WGS sequence"/>
</dbReference>
<dbReference type="EMBL" id="CAWYQH010000101">
    <property type="protein sequence ID" value="CAK8685993.1"/>
    <property type="molecule type" value="Genomic_DNA"/>
</dbReference>
<proteinExistence type="predicted"/>
<gene>
    <name evidence="1" type="ORF">CVLEPA_LOCUS17913</name>
</gene>
<keyword evidence="2" id="KW-1185">Reference proteome</keyword>
<name>A0ABP0G396_CLALP</name>
<comment type="caution">
    <text evidence="1">The sequence shown here is derived from an EMBL/GenBank/DDBJ whole genome shotgun (WGS) entry which is preliminary data.</text>
</comment>
<accession>A0ABP0G396</accession>
<reference evidence="1 2" key="1">
    <citation type="submission" date="2024-02" db="EMBL/GenBank/DDBJ databases">
        <authorList>
            <person name="Daric V."/>
            <person name="Darras S."/>
        </authorList>
    </citation>
    <scope>NUCLEOTIDE SEQUENCE [LARGE SCALE GENOMIC DNA]</scope>
</reference>
<sequence>MERNSISFAPPAAVKSLVPLATTYLAEQQQGFSALTVIKTKHRNRLQPEDDMRLRPRFQQLCDVKQYQGPY</sequence>
<evidence type="ECO:0000313" key="1">
    <source>
        <dbReference type="EMBL" id="CAK8685993.1"/>
    </source>
</evidence>